<dbReference type="Proteomes" id="UP001521116">
    <property type="component" value="Unassembled WGS sequence"/>
</dbReference>
<dbReference type="InterPro" id="IPR051127">
    <property type="entry name" value="Fungal_SecMet_Regulators"/>
</dbReference>
<organism evidence="6 7">
    <name type="scientific">Neofusicoccum ribis</name>
    <dbReference type="NCBI Taxonomy" id="45134"/>
    <lineage>
        <taxon>Eukaryota</taxon>
        <taxon>Fungi</taxon>
        <taxon>Dikarya</taxon>
        <taxon>Ascomycota</taxon>
        <taxon>Pezizomycotina</taxon>
        <taxon>Dothideomycetes</taxon>
        <taxon>Dothideomycetes incertae sedis</taxon>
        <taxon>Botryosphaeriales</taxon>
        <taxon>Botryosphaeriaceae</taxon>
        <taxon>Neofusicoccum</taxon>
    </lineage>
</organism>
<evidence type="ECO:0000256" key="2">
    <source>
        <dbReference type="ARBA" id="ARBA00023125"/>
    </source>
</evidence>
<dbReference type="CDD" id="cd00067">
    <property type="entry name" value="GAL4"/>
    <property type="match status" value="1"/>
</dbReference>
<sequence>MQHVKIGRSCDECKTRKVRCISHSKVKGIIDTVESVLQEKATTTEKISGDFAAFSQTDSGIEDSDQSRQSFIKSYFENVHPVYPLLDRKVFERQALGPARDQLLAKSAPWFALYYVVLALGSQYQDGGSFDAGRGKAWRLFRKALCRLPEILIPKGTLINAQAVTSMAILDCQIGCPIPDVPDSRFGDLDWILTYARLARILSKAYESLFSVTATLKSRDAYYQAIDSVRANLDLWKESLPEEFRPGQPFRRHSMQMPGSVMIAVRIRLAYYNVIITLARLTLHVGNGEPSERQSESVRMLLSAARSILDLTKYLDLEPYTPLWYVLNSQMTICAKSIRMLGAMPLAALFILFDFVIHNPGHAETKVNLAFLDVAAGHFSRLEFASGGSLPSSLLSEFTHIARQHVQDVASGKRSISPGVMTANNQHDASKEKQENCGATAESTSLPEEVRELSSTAHRLIILTIPKMYTFSHDALTNMNVPGSLFLTEMDTTLPMEPQNIGFDLMGLFGPVINFASPFDQQVAFQPH</sequence>
<dbReference type="EMBL" id="JAJVDC020000052">
    <property type="protein sequence ID" value="KAL1629747.1"/>
    <property type="molecule type" value="Genomic_DNA"/>
</dbReference>
<evidence type="ECO:0000256" key="1">
    <source>
        <dbReference type="ARBA" id="ARBA00023015"/>
    </source>
</evidence>
<keyword evidence="3" id="KW-0804">Transcription</keyword>
<reference evidence="6 7" key="1">
    <citation type="submission" date="2024-02" db="EMBL/GenBank/DDBJ databases">
        <title>De novo assembly and annotation of 12 fungi associated with fruit tree decline syndrome in Ontario, Canada.</title>
        <authorList>
            <person name="Sulman M."/>
            <person name="Ellouze W."/>
            <person name="Ilyukhin E."/>
        </authorList>
    </citation>
    <scope>NUCLEOTIDE SEQUENCE [LARGE SCALE GENOMIC DNA]</scope>
    <source>
        <strain evidence="6 7">M1-105</strain>
    </source>
</reference>
<dbReference type="PANTHER" id="PTHR47424:SF3">
    <property type="entry name" value="REGULATORY PROTEIN GAL4"/>
    <property type="match status" value="1"/>
</dbReference>
<keyword evidence="1" id="KW-0805">Transcription regulation</keyword>
<evidence type="ECO:0000256" key="3">
    <source>
        <dbReference type="ARBA" id="ARBA00023163"/>
    </source>
</evidence>
<dbReference type="CDD" id="cd12148">
    <property type="entry name" value="fungal_TF_MHR"/>
    <property type="match status" value="1"/>
</dbReference>
<evidence type="ECO:0000313" key="6">
    <source>
        <dbReference type="EMBL" id="KAL1629747.1"/>
    </source>
</evidence>
<evidence type="ECO:0000256" key="5">
    <source>
        <dbReference type="SAM" id="MobiDB-lite"/>
    </source>
</evidence>
<keyword evidence="4" id="KW-0539">Nucleus</keyword>
<evidence type="ECO:0000256" key="4">
    <source>
        <dbReference type="ARBA" id="ARBA00023242"/>
    </source>
</evidence>
<gene>
    <name evidence="6" type="ORF">SLS56_005270</name>
</gene>
<keyword evidence="7" id="KW-1185">Reference proteome</keyword>
<dbReference type="PANTHER" id="PTHR47424">
    <property type="entry name" value="REGULATORY PROTEIN GAL4"/>
    <property type="match status" value="1"/>
</dbReference>
<comment type="caution">
    <text evidence="6">The sequence shown here is derived from an EMBL/GenBank/DDBJ whole genome shotgun (WGS) entry which is preliminary data.</text>
</comment>
<proteinExistence type="predicted"/>
<protein>
    <submittedName>
        <fullName evidence="6">Uncharacterized protein</fullName>
    </submittedName>
</protein>
<keyword evidence="2" id="KW-0238">DNA-binding</keyword>
<dbReference type="InterPro" id="IPR001138">
    <property type="entry name" value="Zn2Cys6_DnaBD"/>
</dbReference>
<name>A0ABR3SU00_9PEZI</name>
<accession>A0ABR3SU00</accession>
<feature type="region of interest" description="Disordered" evidence="5">
    <location>
        <begin position="420"/>
        <end position="445"/>
    </location>
</feature>
<evidence type="ECO:0000313" key="7">
    <source>
        <dbReference type="Proteomes" id="UP001521116"/>
    </source>
</evidence>